<evidence type="ECO:0000256" key="4">
    <source>
        <dbReference type="ARBA" id="ARBA00022723"/>
    </source>
</evidence>
<dbReference type="SMART" id="SM00926">
    <property type="entry name" value="Molybdop_Fe4S4"/>
    <property type="match status" value="1"/>
</dbReference>
<keyword evidence="8" id="KW-0520">NAD</keyword>
<comment type="caution">
    <text evidence="14">The sequence shown here is derived from an EMBL/GenBank/DDBJ whole genome shotgun (WGS) entry which is preliminary data.</text>
</comment>
<feature type="domain" description="4Fe-4S Mo/W bis-MGD-type" evidence="12">
    <location>
        <begin position="242"/>
        <end position="298"/>
    </location>
</feature>
<reference evidence="14 15" key="1">
    <citation type="submission" date="2015-09" db="EMBL/GenBank/DDBJ databases">
        <title>Draft genome sequence of Kouleothrix aurantiaca JCM 19913.</title>
        <authorList>
            <person name="Hemp J."/>
        </authorList>
    </citation>
    <scope>NUCLEOTIDE SEQUENCE [LARGE SCALE GENOMIC DNA]</scope>
    <source>
        <strain evidence="14 15">COM-B</strain>
    </source>
</reference>
<dbReference type="Gene3D" id="3.40.50.740">
    <property type="match status" value="1"/>
</dbReference>
<gene>
    <name evidence="14" type="ORF">SE17_28245</name>
</gene>
<evidence type="ECO:0000256" key="8">
    <source>
        <dbReference type="ARBA" id="ARBA00023027"/>
    </source>
</evidence>
<dbReference type="Gene3D" id="3.10.20.740">
    <property type="match status" value="1"/>
</dbReference>
<evidence type="ECO:0000259" key="12">
    <source>
        <dbReference type="PROSITE" id="PS51669"/>
    </source>
</evidence>
<dbReference type="Pfam" id="PF13510">
    <property type="entry name" value="Fer2_4"/>
    <property type="match status" value="1"/>
</dbReference>
<name>A0A0P9CXQ0_9CHLR</name>
<keyword evidence="7" id="KW-0411">Iron-sulfur</keyword>
<feature type="domain" description="2Fe-2S ferredoxin-type" evidence="11">
    <location>
        <begin position="2"/>
        <end position="103"/>
    </location>
</feature>
<comment type="cofactor">
    <cofactor evidence="1">
        <name>[4Fe-4S] cluster</name>
        <dbReference type="ChEBI" id="CHEBI:49883"/>
    </cofactor>
</comment>
<feature type="domain" description="4Fe-4S His(Cys)3-ligated-type" evidence="13">
    <location>
        <begin position="103"/>
        <end position="142"/>
    </location>
</feature>
<dbReference type="PROSITE" id="PS51839">
    <property type="entry name" value="4FE4S_HC3"/>
    <property type="match status" value="1"/>
</dbReference>
<dbReference type="PROSITE" id="PS00642">
    <property type="entry name" value="COMPLEX1_75K_2"/>
    <property type="match status" value="1"/>
</dbReference>
<dbReference type="CDD" id="cd00207">
    <property type="entry name" value="fer2"/>
    <property type="match status" value="1"/>
</dbReference>
<comment type="similarity">
    <text evidence="2">Belongs to the complex I 75 kDa subunit family.</text>
</comment>
<feature type="non-terminal residue" evidence="14">
    <location>
        <position position="389"/>
    </location>
</feature>
<evidence type="ECO:0000256" key="7">
    <source>
        <dbReference type="ARBA" id="ARBA00023014"/>
    </source>
</evidence>
<dbReference type="FunFam" id="3.10.20.740:FF:000005">
    <property type="entry name" value="NADH:ubiquinone oxidoreductase subunit"/>
    <property type="match status" value="1"/>
</dbReference>
<evidence type="ECO:0000256" key="6">
    <source>
        <dbReference type="ARBA" id="ARBA00023004"/>
    </source>
</evidence>
<evidence type="ECO:0000259" key="11">
    <source>
        <dbReference type="PROSITE" id="PS51085"/>
    </source>
</evidence>
<dbReference type="SUPFAM" id="SSF54292">
    <property type="entry name" value="2Fe-2S ferredoxin-like"/>
    <property type="match status" value="1"/>
</dbReference>
<dbReference type="GO" id="GO:0008137">
    <property type="term" value="F:NADH dehydrogenase (ubiquinone) activity"/>
    <property type="evidence" value="ECO:0007669"/>
    <property type="project" value="InterPro"/>
</dbReference>
<dbReference type="InterPro" id="IPR036010">
    <property type="entry name" value="2Fe-2S_ferredoxin-like_sf"/>
</dbReference>
<feature type="region of interest" description="Disordered" evidence="10">
    <location>
        <begin position="369"/>
        <end position="389"/>
    </location>
</feature>
<dbReference type="AlphaFoldDB" id="A0A0P9CXQ0"/>
<evidence type="ECO:0000313" key="15">
    <source>
        <dbReference type="Proteomes" id="UP000050509"/>
    </source>
</evidence>
<proteinExistence type="inferred from homology"/>
<dbReference type="Gene3D" id="2.20.25.90">
    <property type="entry name" value="ADC-like domains"/>
    <property type="match status" value="1"/>
</dbReference>
<keyword evidence="15" id="KW-1185">Reference proteome</keyword>
<dbReference type="PROSITE" id="PS00641">
    <property type="entry name" value="COMPLEX1_75K_1"/>
    <property type="match status" value="1"/>
</dbReference>
<dbReference type="FunFam" id="3.30.70.20:FF:000002">
    <property type="entry name" value="NADH-ubiquinone oxidoreductase 75 kDa subunit"/>
    <property type="match status" value="1"/>
</dbReference>
<dbReference type="SMART" id="SM00929">
    <property type="entry name" value="NADH-G_4Fe-4S_3"/>
    <property type="match status" value="1"/>
</dbReference>
<dbReference type="PROSITE" id="PS51669">
    <property type="entry name" value="4FE4S_MOW_BIS_MGD"/>
    <property type="match status" value="1"/>
</dbReference>
<dbReference type="GO" id="GO:0016020">
    <property type="term" value="C:membrane"/>
    <property type="evidence" value="ECO:0007669"/>
    <property type="project" value="InterPro"/>
</dbReference>
<protein>
    <submittedName>
        <fullName evidence="14">NADH-quinone oxidoreductase</fullName>
    </submittedName>
</protein>
<dbReference type="Pfam" id="PF00384">
    <property type="entry name" value="Molybdopterin"/>
    <property type="match status" value="1"/>
</dbReference>
<dbReference type="Proteomes" id="UP000050509">
    <property type="component" value="Unassembled WGS sequence"/>
</dbReference>
<dbReference type="InterPro" id="IPR050123">
    <property type="entry name" value="Prok_molybdopt-oxidoreductase"/>
</dbReference>
<dbReference type="PROSITE" id="PS00643">
    <property type="entry name" value="COMPLEX1_75K_3"/>
    <property type="match status" value="1"/>
</dbReference>
<dbReference type="GO" id="GO:0042773">
    <property type="term" value="P:ATP synthesis coupled electron transport"/>
    <property type="evidence" value="ECO:0007669"/>
    <property type="project" value="InterPro"/>
</dbReference>
<accession>A0A0P9CXQ0</accession>
<dbReference type="Gene3D" id="3.30.70.20">
    <property type="match status" value="1"/>
</dbReference>
<evidence type="ECO:0000256" key="3">
    <source>
        <dbReference type="ARBA" id="ARBA00022485"/>
    </source>
</evidence>
<keyword evidence="3" id="KW-0004">4Fe-4S</keyword>
<sequence length="389" mass="42865">MPDVTLTIDGQTVSVPAGTNVVDAARVGGVAIPVFCYHPKMKPVGMCRMCLVEVYTPKMDPATRQPVIGADGKPELALMANKLQAGCVTPVSEGMVVKTVGERVEFAQRGVLEFLLTSHPLDCPVCDKGGECPLQNLTMEWGPGNSRFDYADKHHNVKPVPLGDLIYLDRERCILCARCVRFQDEIAGDPVLGFDNRGRNWEIISKSEPGFDSKFSGNTTDICPVGALTSSDFRFKARVWELRSTPSVCNHCSVGCDISIDMRYNDLMRVMPRENDFVNEIWNCDKGRYGMRYIASGERLKTPMIRRGNTWAAATWDEAARYVADRLTLIRANYGANALGGLAGAQLANEDLFLFGKLFREVLGSNNIDHRRGTPDEPAGLDDLPNILG</sequence>
<evidence type="ECO:0000313" key="14">
    <source>
        <dbReference type="EMBL" id="KPV50219.1"/>
    </source>
</evidence>
<dbReference type="InterPro" id="IPR006963">
    <property type="entry name" value="Mopterin_OxRdtase_4Fe-4S_dom"/>
</dbReference>
<evidence type="ECO:0000256" key="1">
    <source>
        <dbReference type="ARBA" id="ARBA00001966"/>
    </source>
</evidence>
<organism evidence="14 15">
    <name type="scientific">Kouleothrix aurantiaca</name>
    <dbReference type="NCBI Taxonomy" id="186479"/>
    <lineage>
        <taxon>Bacteria</taxon>
        <taxon>Bacillati</taxon>
        <taxon>Chloroflexota</taxon>
        <taxon>Chloroflexia</taxon>
        <taxon>Chloroflexales</taxon>
        <taxon>Roseiflexineae</taxon>
        <taxon>Roseiflexaceae</taxon>
        <taxon>Kouleothrix</taxon>
    </lineage>
</organism>
<dbReference type="SUPFAM" id="SSF54862">
    <property type="entry name" value="4Fe-4S ferredoxins"/>
    <property type="match status" value="1"/>
</dbReference>
<evidence type="ECO:0000256" key="5">
    <source>
        <dbReference type="ARBA" id="ARBA00022967"/>
    </source>
</evidence>
<dbReference type="InterPro" id="IPR019574">
    <property type="entry name" value="NADH_UbQ_OxRdtase_Gsu_4Fe4S-bd"/>
</dbReference>
<dbReference type="InterPro" id="IPR054351">
    <property type="entry name" value="NADH_UbQ_OxRdtase_ferredoxin"/>
</dbReference>
<evidence type="ECO:0000256" key="2">
    <source>
        <dbReference type="ARBA" id="ARBA00005404"/>
    </source>
</evidence>
<dbReference type="GO" id="GO:0003954">
    <property type="term" value="F:NADH dehydrogenase activity"/>
    <property type="evidence" value="ECO:0007669"/>
    <property type="project" value="TreeGrafter"/>
</dbReference>
<dbReference type="PANTHER" id="PTHR43105:SF12">
    <property type="entry name" value="NADH-QUINONE OXIDOREDUCTASE SUBUNIT G"/>
    <property type="match status" value="1"/>
</dbReference>
<dbReference type="SUPFAM" id="SSF53706">
    <property type="entry name" value="Formate dehydrogenase/DMSO reductase, domains 1-3"/>
    <property type="match status" value="1"/>
</dbReference>
<dbReference type="GO" id="GO:0051539">
    <property type="term" value="F:4 iron, 4 sulfur cluster binding"/>
    <property type="evidence" value="ECO:0007669"/>
    <property type="project" value="UniProtKB-KW"/>
</dbReference>
<evidence type="ECO:0000259" key="13">
    <source>
        <dbReference type="PROSITE" id="PS51839"/>
    </source>
</evidence>
<dbReference type="Pfam" id="PF22151">
    <property type="entry name" value="Fer4_NDSU1"/>
    <property type="match status" value="1"/>
</dbReference>
<evidence type="ECO:0000256" key="9">
    <source>
        <dbReference type="ARBA" id="ARBA00034078"/>
    </source>
</evidence>
<dbReference type="InterPro" id="IPR006656">
    <property type="entry name" value="Mopterin_OxRdtase"/>
</dbReference>
<dbReference type="PROSITE" id="PS51085">
    <property type="entry name" value="2FE2S_FER_2"/>
    <property type="match status" value="1"/>
</dbReference>
<dbReference type="PANTHER" id="PTHR43105">
    <property type="entry name" value="RESPIRATORY NITRATE REDUCTASE"/>
    <property type="match status" value="1"/>
</dbReference>
<comment type="cofactor">
    <cofactor evidence="9">
        <name>[2Fe-2S] cluster</name>
        <dbReference type="ChEBI" id="CHEBI:190135"/>
    </cofactor>
</comment>
<keyword evidence="5" id="KW-1278">Translocase</keyword>
<dbReference type="Pfam" id="PF22117">
    <property type="entry name" value="Fer4_Nqo3"/>
    <property type="match status" value="1"/>
</dbReference>
<keyword evidence="4" id="KW-0479">Metal-binding</keyword>
<dbReference type="EMBL" id="LJCR01001519">
    <property type="protein sequence ID" value="KPV50219.1"/>
    <property type="molecule type" value="Genomic_DNA"/>
</dbReference>
<keyword evidence="6" id="KW-0408">Iron</keyword>
<evidence type="ECO:0000256" key="10">
    <source>
        <dbReference type="SAM" id="MobiDB-lite"/>
    </source>
</evidence>
<dbReference type="InterPro" id="IPR000283">
    <property type="entry name" value="NADH_UbQ_OxRdtase_75kDa_su_CS"/>
</dbReference>
<dbReference type="Pfam" id="PF10588">
    <property type="entry name" value="NADH-G_4Fe-4S_3"/>
    <property type="match status" value="1"/>
</dbReference>
<dbReference type="InterPro" id="IPR001041">
    <property type="entry name" value="2Fe-2S_ferredoxin-type"/>
</dbReference>
<dbReference type="GO" id="GO:0046872">
    <property type="term" value="F:metal ion binding"/>
    <property type="evidence" value="ECO:0007669"/>
    <property type="project" value="UniProtKB-KW"/>
</dbReference>